<name>A0ABV6KR39_9BACI</name>
<dbReference type="Pfam" id="PF00528">
    <property type="entry name" value="BPD_transp_1"/>
    <property type="match status" value="1"/>
</dbReference>
<dbReference type="PANTHER" id="PTHR43005">
    <property type="entry name" value="BLR7065 PROTEIN"/>
    <property type="match status" value="1"/>
</dbReference>
<dbReference type="SUPFAM" id="SSF161098">
    <property type="entry name" value="MetI-like"/>
    <property type="match status" value="1"/>
</dbReference>
<accession>A0ABV6KR39</accession>
<sequence length="314" mass="35626">MEKEYSNISLKKEWTAPVTKRKKKKLNREWVLAALLLLPVLIFIGVFAFYPAFYAVYLSFFQSKFLVFNRTFVGLQNYLELLTGKGFWLPLYKTLFFTFFSVVLQFGLGLLMALLLRRELKLNAILRAMIIIPWILSPVVIAVIFQFLYIPDQTGLLNYLLMSLGILSEPVAWLGVESAMEMVILANLWFGMPFSMVMLLAGIQSINDDVYEAATIDGANKWQELIHITLPLLKPTILVTLIWISASTLNEFDLVYALTGGGPLESTNLLGIHMYNTAFKFGAFEQGSAIAVLMFVINLGLSIFYLKLLKTKEE</sequence>
<keyword evidence="10" id="KW-1185">Reference proteome</keyword>
<organism evidence="9 10">
    <name type="scientific">Robertmurraya beringensis</name>
    <dbReference type="NCBI Taxonomy" id="641660"/>
    <lineage>
        <taxon>Bacteria</taxon>
        <taxon>Bacillati</taxon>
        <taxon>Bacillota</taxon>
        <taxon>Bacilli</taxon>
        <taxon>Bacillales</taxon>
        <taxon>Bacillaceae</taxon>
        <taxon>Robertmurraya</taxon>
    </lineage>
</organism>
<evidence type="ECO:0000256" key="2">
    <source>
        <dbReference type="ARBA" id="ARBA00022448"/>
    </source>
</evidence>
<evidence type="ECO:0000313" key="9">
    <source>
        <dbReference type="EMBL" id="MFC0475770.1"/>
    </source>
</evidence>
<dbReference type="InterPro" id="IPR035906">
    <property type="entry name" value="MetI-like_sf"/>
</dbReference>
<evidence type="ECO:0000313" key="10">
    <source>
        <dbReference type="Proteomes" id="UP001589738"/>
    </source>
</evidence>
<evidence type="ECO:0000256" key="5">
    <source>
        <dbReference type="ARBA" id="ARBA00022989"/>
    </source>
</evidence>
<protein>
    <submittedName>
        <fullName evidence="9">Carbohydrate ABC transporter permease</fullName>
    </submittedName>
</protein>
<keyword evidence="5 7" id="KW-1133">Transmembrane helix</keyword>
<feature type="domain" description="ABC transmembrane type-1" evidence="8">
    <location>
        <begin position="91"/>
        <end position="305"/>
    </location>
</feature>
<comment type="similarity">
    <text evidence="7">Belongs to the binding-protein-dependent transport system permease family.</text>
</comment>
<dbReference type="Proteomes" id="UP001589738">
    <property type="component" value="Unassembled WGS sequence"/>
</dbReference>
<dbReference type="CDD" id="cd06261">
    <property type="entry name" value="TM_PBP2"/>
    <property type="match status" value="1"/>
</dbReference>
<feature type="transmembrane region" description="Helical" evidence="7">
    <location>
        <begin position="183"/>
        <end position="203"/>
    </location>
</feature>
<dbReference type="Gene3D" id="1.10.3720.10">
    <property type="entry name" value="MetI-like"/>
    <property type="match status" value="1"/>
</dbReference>
<keyword evidence="4 7" id="KW-0812">Transmembrane</keyword>
<dbReference type="PANTHER" id="PTHR43005:SF1">
    <property type="entry name" value="SPERMIDINE_PUTRESCINE TRANSPORT SYSTEM PERMEASE PROTEIN"/>
    <property type="match status" value="1"/>
</dbReference>
<evidence type="ECO:0000256" key="4">
    <source>
        <dbReference type="ARBA" id="ARBA00022692"/>
    </source>
</evidence>
<evidence type="ECO:0000256" key="6">
    <source>
        <dbReference type="ARBA" id="ARBA00023136"/>
    </source>
</evidence>
<gene>
    <name evidence="9" type="ORF">ACFFHF_11000</name>
</gene>
<dbReference type="RefSeq" id="WP_377058139.1">
    <property type="nucleotide sequence ID" value="NZ_JBHLUU010000032.1"/>
</dbReference>
<keyword evidence="3" id="KW-1003">Cell membrane</keyword>
<evidence type="ECO:0000259" key="8">
    <source>
        <dbReference type="PROSITE" id="PS50928"/>
    </source>
</evidence>
<dbReference type="PROSITE" id="PS50928">
    <property type="entry name" value="ABC_TM1"/>
    <property type="match status" value="1"/>
</dbReference>
<feature type="transmembrane region" description="Helical" evidence="7">
    <location>
        <begin position="95"/>
        <end position="116"/>
    </location>
</feature>
<feature type="transmembrane region" description="Helical" evidence="7">
    <location>
        <begin position="289"/>
        <end position="309"/>
    </location>
</feature>
<dbReference type="EMBL" id="JBHLUU010000032">
    <property type="protein sequence ID" value="MFC0475770.1"/>
    <property type="molecule type" value="Genomic_DNA"/>
</dbReference>
<keyword evidence="2 7" id="KW-0813">Transport</keyword>
<evidence type="ECO:0000256" key="1">
    <source>
        <dbReference type="ARBA" id="ARBA00004651"/>
    </source>
</evidence>
<feature type="transmembrane region" description="Helical" evidence="7">
    <location>
        <begin position="128"/>
        <end position="150"/>
    </location>
</feature>
<dbReference type="InterPro" id="IPR000515">
    <property type="entry name" value="MetI-like"/>
</dbReference>
<comment type="caution">
    <text evidence="9">The sequence shown here is derived from an EMBL/GenBank/DDBJ whole genome shotgun (WGS) entry which is preliminary data.</text>
</comment>
<comment type="subcellular location">
    <subcellularLocation>
        <location evidence="1 7">Cell membrane</location>
        <topology evidence="1 7">Multi-pass membrane protein</topology>
    </subcellularLocation>
</comment>
<feature type="transmembrane region" description="Helical" evidence="7">
    <location>
        <begin position="156"/>
        <end position="176"/>
    </location>
</feature>
<evidence type="ECO:0000256" key="7">
    <source>
        <dbReference type="RuleBase" id="RU363032"/>
    </source>
</evidence>
<reference evidence="9 10" key="1">
    <citation type="submission" date="2024-09" db="EMBL/GenBank/DDBJ databases">
        <authorList>
            <person name="Sun Q."/>
            <person name="Mori K."/>
        </authorList>
    </citation>
    <scope>NUCLEOTIDE SEQUENCE [LARGE SCALE GENOMIC DNA]</scope>
    <source>
        <strain evidence="9 10">CGMCC 1.9126</strain>
    </source>
</reference>
<proteinExistence type="inferred from homology"/>
<evidence type="ECO:0000256" key="3">
    <source>
        <dbReference type="ARBA" id="ARBA00022475"/>
    </source>
</evidence>
<feature type="transmembrane region" description="Helical" evidence="7">
    <location>
        <begin position="30"/>
        <end position="57"/>
    </location>
</feature>
<keyword evidence="6 7" id="KW-0472">Membrane</keyword>